<keyword evidence="5" id="KW-1185">Reference proteome</keyword>
<dbReference type="Proteomes" id="UP000759131">
    <property type="component" value="Unassembled WGS sequence"/>
</dbReference>
<dbReference type="GO" id="GO:0005740">
    <property type="term" value="C:mitochondrial envelope"/>
    <property type="evidence" value="ECO:0007669"/>
    <property type="project" value="InterPro"/>
</dbReference>
<dbReference type="PROSITE" id="PS51359">
    <property type="entry name" value="COX5B_2"/>
    <property type="match status" value="1"/>
</dbReference>
<sequence length="159" mass="18149">MAQLLRLVSHPVTTRSLLKSCNVLPAVLGNTSYESRRQFFGKLRRVDGTDVKESEIRLPDEIEHATGLEKLLLLAEEKGIDDPFCSKPRHRGPGTKEQPNLVPSFEDKRLIGCLCEEDATHLNYMWVHMSEPKRCECGYYFKAVAARKFWEELDTKLGA</sequence>
<dbReference type="EMBL" id="CAJPIZ010001942">
    <property type="protein sequence ID" value="CAG2104293.1"/>
    <property type="molecule type" value="Genomic_DNA"/>
</dbReference>
<evidence type="ECO:0000256" key="2">
    <source>
        <dbReference type="ARBA" id="ARBA00022833"/>
    </source>
</evidence>
<keyword evidence="2 3" id="KW-0862">Zinc</keyword>
<dbReference type="InterPro" id="IPR036972">
    <property type="entry name" value="Cyt_c_oxidase_su5b_sf"/>
</dbReference>
<gene>
    <name evidence="4" type="ORF">OSB1V03_LOCUS4312</name>
</gene>
<name>A0A7R9KJ18_9ACAR</name>
<protein>
    <submittedName>
        <fullName evidence="4">Uncharacterized protein</fullName>
    </submittedName>
</protein>
<evidence type="ECO:0000256" key="3">
    <source>
        <dbReference type="PIRSR" id="PIRSR602124-1"/>
    </source>
</evidence>
<feature type="binding site" evidence="3">
    <location>
        <position position="113"/>
    </location>
    <ligand>
        <name>Zn(2+)</name>
        <dbReference type="ChEBI" id="CHEBI:29105"/>
    </ligand>
</feature>
<dbReference type="PANTHER" id="PTHR10122">
    <property type="entry name" value="CYTOCHROME C OXIDASE SUBUNIT 5B, MITOCHONDRIAL"/>
    <property type="match status" value="1"/>
</dbReference>
<keyword evidence="1 3" id="KW-0479">Metal-binding</keyword>
<organism evidence="4">
    <name type="scientific">Medioppia subpectinata</name>
    <dbReference type="NCBI Taxonomy" id="1979941"/>
    <lineage>
        <taxon>Eukaryota</taxon>
        <taxon>Metazoa</taxon>
        <taxon>Ecdysozoa</taxon>
        <taxon>Arthropoda</taxon>
        <taxon>Chelicerata</taxon>
        <taxon>Arachnida</taxon>
        <taxon>Acari</taxon>
        <taxon>Acariformes</taxon>
        <taxon>Sarcoptiformes</taxon>
        <taxon>Oribatida</taxon>
        <taxon>Brachypylina</taxon>
        <taxon>Oppioidea</taxon>
        <taxon>Oppiidae</taxon>
        <taxon>Medioppia</taxon>
    </lineage>
</organism>
<dbReference type="GO" id="GO:0046872">
    <property type="term" value="F:metal ion binding"/>
    <property type="evidence" value="ECO:0007669"/>
    <property type="project" value="UniProtKB-KW"/>
</dbReference>
<dbReference type="EMBL" id="OC856517">
    <property type="protein sequence ID" value="CAD7623863.1"/>
    <property type="molecule type" value="Genomic_DNA"/>
</dbReference>
<reference evidence="4" key="1">
    <citation type="submission" date="2020-11" db="EMBL/GenBank/DDBJ databases">
        <authorList>
            <person name="Tran Van P."/>
        </authorList>
    </citation>
    <scope>NUCLEOTIDE SEQUENCE</scope>
</reference>
<feature type="binding site" evidence="3">
    <location>
        <position position="135"/>
    </location>
    <ligand>
        <name>Zn(2+)</name>
        <dbReference type="ChEBI" id="CHEBI:29105"/>
    </ligand>
</feature>
<feature type="binding site" evidence="3">
    <location>
        <position position="137"/>
    </location>
    <ligand>
        <name>Zn(2+)</name>
        <dbReference type="ChEBI" id="CHEBI:29105"/>
    </ligand>
</feature>
<dbReference type="GO" id="GO:0045277">
    <property type="term" value="C:respiratory chain complex IV"/>
    <property type="evidence" value="ECO:0007669"/>
    <property type="project" value="InterPro"/>
</dbReference>
<dbReference type="OrthoDB" id="10249250at2759"/>
<dbReference type="Pfam" id="PF01215">
    <property type="entry name" value="COX5B"/>
    <property type="match status" value="1"/>
</dbReference>
<dbReference type="AlphaFoldDB" id="A0A7R9KJ18"/>
<dbReference type="Gene3D" id="2.60.11.10">
    <property type="entry name" value="Cytochrome c oxidase, subunit Vb"/>
    <property type="match status" value="1"/>
</dbReference>
<proteinExistence type="predicted"/>
<evidence type="ECO:0000313" key="4">
    <source>
        <dbReference type="EMBL" id="CAD7623863.1"/>
    </source>
</evidence>
<evidence type="ECO:0000256" key="1">
    <source>
        <dbReference type="ARBA" id="ARBA00022723"/>
    </source>
</evidence>
<dbReference type="FunFam" id="2.60.11.10:FF:000004">
    <property type="entry name" value="Cytochrome c oxidase subunit 5B"/>
    <property type="match status" value="1"/>
</dbReference>
<dbReference type="GO" id="GO:0006123">
    <property type="term" value="P:mitochondrial electron transport, cytochrome c to oxygen"/>
    <property type="evidence" value="ECO:0007669"/>
    <property type="project" value="InterPro"/>
</dbReference>
<dbReference type="SUPFAM" id="SSF57802">
    <property type="entry name" value="Rubredoxin-like"/>
    <property type="match status" value="1"/>
</dbReference>
<evidence type="ECO:0000313" key="5">
    <source>
        <dbReference type="Proteomes" id="UP000759131"/>
    </source>
</evidence>
<dbReference type="PANTHER" id="PTHR10122:SF0">
    <property type="entry name" value="CYTOCHROME C OXIDASE SUBUNIT 5B, ISOFORM A-RELATED"/>
    <property type="match status" value="1"/>
</dbReference>
<accession>A0A7R9KJ18</accession>
<dbReference type="InterPro" id="IPR002124">
    <property type="entry name" value="Cyt_c_oxidase_su5b"/>
</dbReference>
<feature type="binding site" evidence="3">
    <location>
        <position position="115"/>
    </location>
    <ligand>
        <name>Zn(2+)</name>
        <dbReference type="ChEBI" id="CHEBI:29105"/>
    </ligand>
</feature>